<dbReference type="Pfam" id="PF03372">
    <property type="entry name" value="Exo_endo_phos"/>
    <property type="match status" value="1"/>
</dbReference>
<dbReference type="SUPFAM" id="SSF56219">
    <property type="entry name" value="DNase I-like"/>
    <property type="match status" value="1"/>
</dbReference>
<feature type="compositionally biased region" description="Low complexity" evidence="1">
    <location>
        <begin position="34"/>
        <end position="48"/>
    </location>
</feature>
<dbReference type="EMBL" id="LSRX01000298">
    <property type="protein sequence ID" value="OLQ01285.1"/>
    <property type="molecule type" value="Genomic_DNA"/>
</dbReference>
<reference evidence="3 4" key="1">
    <citation type="submission" date="2016-02" db="EMBL/GenBank/DDBJ databases">
        <title>Genome analysis of coral dinoflagellate symbionts highlights evolutionary adaptations to a symbiotic lifestyle.</title>
        <authorList>
            <person name="Aranda M."/>
            <person name="Li Y."/>
            <person name="Liew Y.J."/>
            <person name="Baumgarten S."/>
            <person name="Simakov O."/>
            <person name="Wilson M."/>
            <person name="Piel J."/>
            <person name="Ashoor H."/>
            <person name="Bougouffa S."/>
            <person name="Bajic V.B."/>
            <person name="Ryu T."/>
            <person name="Ravasi T."/>
            <person name="Bayer T."/>
            <person name="Micklem G."/>
            <person name="Kim H."/>
            <person name="Bhak J."/>
            <person name="Lajeunesse T.C."/>
            <person name="Voolstra C.R."/>
        </authorList>
    </citation>
    <scope>NUCLEOTIDE SEQUENCE [LARGE SCALE GENOMIC DNA]</scope>
    <source>
        <strain evidence="3 4">CCMP2467</strain>
    </source>
</reference>
<name>A0A1Q9E1J1_SYMMI</name>
<dbReference type="InterPro" id="IPR000477">
    <property type="entry name" value="RT_dom"/>
</dbReference>
<dbReference type="GO" id="GO:0003824">
    <property type="term" value="F:catalytic activity"/>
    <property type="evidence" value="ECO:0007669"/>
    <property type="project" value="InterPro"/>
</dbReference>
<evidence type="ECO:0000313" key="4">
    <source>
        <dbReference type="Proteomes" id="UP000186817"/>
    </source>
</evidence>
<feature type="region of interest" description="Disordered" evidence="1">
    <location>
        <begin position="178"/>
        <end position="227"/>
    </location>
</feature>
<protein>
    <recommendedName>
        <fullName evidence="2">Reverse transcriptase domain-containing protein</fullName>
    </recommendedName>
</protein>
<keyword evidence="4" id="KW-1185">Reference proteome</keyword>
<gene>
    <name evidence="3" type="ORF">AK812_SmicGene15967</name>
</gene>
<dbReference type="PANTHER" id="PTHR47027">
    <property type="entry name" value="REVERSE TRANSCRIPTASE DOMAIN-CONTAINING PROTEIN"/>
    <property type="match status" value="1"/>
</dbReference>
<feature type="compositionally biased region" description="Basic and acidic residues" evidence="1">
    <location>
        <begin position="1"/>
        <end position="12"/>
    </location>
</feature>
<evidence type="ECO:0000259" key="2">
    <source>
        <dbReference type="PROSITE" id="PS50878"/>
    </source>
</evidence>
<proteinExistence type="predicted"/>
<evidence type="ECO:0000256" key="1">
    <source>
        <dbReference type="SAM" id="MobiDB-lite"/>
    </source>
</evidence>
<dbReference type="PANTHER" id="PTHR47027:SF20">
    <property type="entry name" value="REVERSE TRANSCRIPTASE-LIKE PROTEIN WITH RNA-DIRECTED DNA POLYMERASE DOMAIN"/>
    <property type="match status" value="1"/>
</dbReference>
<feature type="domain" description="Reverse transcriptase" evidence="2">
    <location>
        <begin position="615"/>
        <end position="910"/>
    </location>
</feature>
<feature type="region of interest" description="Disordered" evidence="1">
    <location>
        <begin position="1"/>
        <end position="56"/>
    </location>
</feature>
<dbReference type="OrthoDB" id="445000at2759"/>
<dbReference type="Pfam" id="PF00078">
    <property type="entry name" value="RVT_1"/>
    <property type="match status" value="1"/>
</dbReference>
<dbReference type="Proteomes" id="UP000186817">
    <property type="component" value="Unassembled WGS sequence"/>
</dbReference>
<organism evidence="3 4">
    <name type="scientific">Symbiodinium microadriaticum</name>
    <name type="common">Dinoflagellate</name>
    <name type="synonym">Zooxanthella microadriatica</name>
    <dbReference type="NCBI Taxonomy" id="2951"/>
    <lineage>
        <taxon>Eukaryota</taxon>
        <taxon>Sar</taxon>
        <taxon>Alveolata</taxon>
        <taxon>Dinophyceae</taxon>
        <taxon>Suessiales</taxon>
        <taxon>Symbiodiniaceae</taxon>
        <taxon>Symbiodinium</taxon>
    </lineage>
</organism>
<dbReference type="InterPro" id="IPR005135">
    <property type="entry name" value="Endo/exonuclease/phosphatase"/>
</dbReference>
<dbReference type="InterPro" id="IPR036691">
    <property type="entry name" value="Endo/exonu/phosph_ase_sf"/>
</dbReference>
<sequence>MDPLRDPLHDSVIDEALADPGTAGTEEAPAMMVTTGASAEETAASSDGESPEGSVYSSLTAALAADAAAEPVPYDPAAPPAGPPAPTPLHCPARTIGPMPGEHSVDGPAWHRSLVQNVLQHLGCSAPAFLSAPSTLAEVHSWNALHISISEAGPADYLRGLPIEIQDADSTLFLDSAVVDTGDGGEDTELGETAESEDHEHDSPLSPPDGDDAEEGQQQQPTTPQVIFKVTVAERGFRWARDYSDELGTQAEAVEELDSVLAQPLAPDPEDVGERHPHTGTDAQLALPPGCPWPMRLGEEVPPGLQVLKKLQPAHLPNFYLSTGLGGGVYDEVMTHLSASNIDIAVIQESKWSECMEYTSGAWSCIHSGCKTHKHAGILVAVHSRVALPSQLRFEHYLKGRLLHVRVPLQTSDSRHLHVLAIYQKTHVVSDKNTPVQRQQAWQALHKCLSRVPARDSIVLTGDFNTPLASLPPHVGPFVGAPLSHPPDDVTTLEVLMQTFRLTALNTWYPNPGGVHTFSFGKAKSQIDYIMVRLSEASTSARQVRTMHQFQVGAARKGHRPVHCIDQEALLSKWWPLMLLTTPTFEVQAGIRNLWCKWRAFKQAHNTRGIYQILKRLAPKQVPRAWTDVDLALVPKPDKPGKKFLGALLQPYVPGIVEQIKTFPQFAYQQGRSQFSALRRVYQHCAAVRTQLQTHTRNLHQRFAGARPVPLFGALMITVDLAQAFDRMPRTKLYQGLCRLGLPQDLTHVLMAWHSSIHYNIHHHQDTRTFHASQGIRQGCSVAPLLWLIFSHEVSCALADKLGSATVLRVLTIFADDYHLADSFTSMAELEALLDVITVLFRTLEAFGMEVSDQKSKAIMVLRGTLSNTVRRRFVRSSPQGEGSELRIHTRGGALNIPLTDCFTYLGARVSYTNFEKQTLEWRLHKGEAAFQRLGTVLKGRHHLTASQRLRLWRSCVWTTIQYGLTASGLTPWGARVLETSVVRQLRAILKLPAHLTQTTNAQVCAAANIPLPTQMLQHLLQAEGDRLSKAPPDPLVCSPAQDWWQHLVTTFAPQATDNILVLDPSQCEHRELFGPLVTNQAAAFGTALLDSGGHRPRGGPKGDKTQSLVKAMARLVLRQETNLQVLKQNSAWDVYLQPGQQGPLPMLFRASEAYRSEAKSKWMDCPLRAQLLHTLFQTVLTCIQNIKDSAAQTQAAQQRGWLTPEGRWVYQQWDPQAQALIVDGNRPPLENQELLTLLRAMAQAVLRKDVVHRFNATHQLAADPRGTTRFMLEIGLRADGVMDVWKGLEALQGLAALQIVGMQLRRDGLRRSNLAEDLQRMLGDL</sequence>
<dbReference type="PROSITE" id="PS50878">
    <property type="entry name" value="RT_POL"/>
    <property type="match status" value="1"/>
</dbReference>
<comment type="caution">
    <text evidence="3">The sequence shown here is derived from an EMBL/GenBank/DDBJ whole genome shotgun (WGS) entry which is preliminary data.</text>
</comment>
<accession>A0A1Q9E1J1</accession>
<dbReference type="Gene3D" id="3.60.10.10">
    <property type="entry name" value="Endonuclease/exonuclease/phosphatase"/>
    <property type="match status" value="1"/>
</dbReference>
<feature type="compositionally biased region" description="Acidic residues" evidence="1">
    <location>
        <begin position="183"/>
        <end position="195"/>
    </location>
</feature>
<evidence type="ECO:0000313" key="3">
    <source>
        <dbReference type="EMBL" id="OLQ01285.1"/>
    </source>
</evidence>